<accession>A0AAE1UJT0</accession>
<dbReference type="GO" id="GO:0048193">
    <property type="term" value="P:Golgi vesicle transport"/>
    <property type="evidence" value="ECO:0007669"/>
    <property type="project" value="InterPro"/>
</dbReference>
<dbReference type="EMBL" id="JAWZYT010000221">
    <property type="protein sequence ID" value="KAK4326372.1"/>
    <property type="molecule type" value="Genomic_DNA"/>
</dbReference>
<organism evidence="5 6">
    <name type="scientific">Petrolisthes manimaculis</name>
    <dbReference type="NCBI Taxonomy" id="1843537"/>
    <lineage>
        <taxon>Eukaryota</taxon>
        <taxon>Metazoa</taxon>
        <taxon>Ecdysozoa</taxon>
        <taxon>Arthropoda</taxon>
        <taxon>Crustacea</taxon>
        <taxon>Multicrustacea</taxon>
        <taxon>Malacostraca</taxon>
        <taxon>Eumalacostraca</taxon>
        <taxon>Eucarida</taxon>
        <taxon>Decapoda</taxon>
        <taxon>Pleocyemata</taxon>
        <taxon>Anomura</taxon>
        <taxon>Galatheoidea</taxon>
        <taxon>Porcellanidae</taxon>
        <taxon>Petrolisthes</taxon>
    </lineage>
</organism>
<comment type="caution">
    <text evidence="5">The sequence shown here is derived from an EMBL/GenBank/DDBJ whole genome shotgun (WGS) entry which is preliminary data.</text>
</comment>
<proteinExistence type="predicted"/>
<dbReference type="InterPro" id="IPR010989">
    <property type="entry name" value="SNARE"/>
</dbReference>
<evidence type="ECO:0000313" key="5">
    <source>
        <dbReference type="EMBL" id="KAK4326372.1"/>
    </source>
</evidence>
<dbReference type="GO" id="GO:0016020">
    <property type="term" value="C:membrane"/>
    <property type="evidence" value="ECO:0007669"/>
    <property type="project" value="InterPro"/>
</dbReference>
<evidence type="ECO:0000256" key="1">
    <source>
        <dbReference type="ARBA" id="ARBA00022927"/>
    </source>
</evidence>
<keyword evidence="1" id="KW-0813">Transport</keyword>
<reference evidence="5" key="1">
    <citation type="submission" date="2023-11" db="EMBL/GenBank/DDBJ databases">
        <title>Genome assemblies of two species of porcelain crab, Petrolisthes cinctipes and Petrolisthes manimaculis (Anomura: Porcellanidae).</title>
        <authorList>
            <person name="Angst P."/>
        </authorList>
    </citation>
    <scope>NUCLEOTIDE SEQUENCE</scope>
    <source>
        <strain evidence="5">PB745_02</strain>
        <tissue evidence="5">Gill</tissue>
    </source>
</reference>
<evidence type="ECO:0000259" key="4">
    <source>
        <dbReference type="Pfam" id="PF09177"/>
    </source>
</evidence>
<protein>
    <recommendedName>
        <fullName evidence="4">Syntaxin 6/10/61 N-terminal domain-containing protein</fullName>
    </recommendedName>
</protein>
<comment type="subcellular location">
    <subcellularLocation>
        <location evidence="2">Endomembrane system</location>
        <topology evidence="2">Single-pass type IV membrane protein</topology>
    </subcellularLocation>
</comment>
<dbReference type="InterPro" id="IPR015260">
    <property type="entry name" value="Syntaxin-6/10/61_N"/>
</dbReference>
<sequence>MRGGMQQHTKKSAQMEKIPEVNGDCGQTKVAVPLRRKPSRTPSRYGPGGSSARSAVVMRKQSLRKSIKEVNAFRYSNFVDLLYFASKNEVCKALNKTRGLYQRWGELQQEQEGTGGGSAAGAGIVVGSREELDWTNTELRNALRSIEWDLEDLEETIDILFTYNNNNKSIYYIFLPATDKFSRS</sequence>
<evidence type="ECO:0000313" key="6">
    <source>
        <dbReference type="Proteomes" id="UP001292094"/>
    </source>
</evidence>
<evidence type="ECO:0000256" key="2">
    <source>
        <dbReference type="ARBA" id="ARBA00046280"/>
    </source>
</evidence>
<dbReference type="Pfam" id="PF09177">
    <property type="entry name" value="STX6_10_61_N"/>
    <property type="match status" value="1"/>
</dbReference>
<dbReference type="SUPFAM" id="SSF47661">
    <property type="entry name" value="t-snare proteins"/>
    <property type="match status" value="1"/>
</dbReference>
<dbReference type="GO" id="GO:0012505">
    <property type="term" value="C:endomembrane system"/>
    <property type="evidence" value="ECO:0007669"/>
    <property type="project" value="UniProtKB-SubCell"/>
</dbReference>
<dbReference type="Proteomes" id="UP001292094">
    <property type="component" value="Unassembled WGS sequence"/>
</dbReference>
<evidence type="ECO:0000256" key="3">
    <source>
        <dbReference type="SAM" id="MobiDB-lite"/>
    </source>
</evidence>
<feature type="domain" description="Syntaxin 6/10/61 N-terminal" evidence="4">
    <location>
        <begin position="83"/>
        <end position="160"/>
    </location>
</feature>
<dbReference type="AlphaFoldDB" id="A0AAE1UJT0"/>
<feature type="region of interest" description="Disordered" evidence="3">
    <location>
        <begin position="1"/>
        <end position="53"/>
    </location>
</feature>
<name>A0AAE1UJT0_9EUCA</name>
<dbReference type="GO" id="GO:0015031">
    <property type="term" value="P:protein transport"/>
    <property type="evidence" value="ECO:0007669"/>
    <property type="project" value="UniProtKB-KW"/>
</dbReference>
<dbReference type="CDD" id="cd21443">
    <property type="entry name" value="SNARE_NTD_STX6_STX10"/>
    <property type="match status" value="1"/>
</dbReference>
<gene>
    <name evidence="5" type="ORF">Pmani_003089</name>
</gene>
<dbReference type="Gene3D" id="1.20.58.90">
    <property type="match status" value="1"/>
</dbReference>
<keyword evidence="6" id="KW-1185">Reference proteome</keyword>
<keyword evidence="1" id="KW-0653">Protein transport</keyword>